<name>A0A645IRN8_9ZZZZ</name>
<sequence length="93" mass="10725">MMFNRVGADISVLRLRPDQFFHSLLDHIMMLACGTVSVSEHGRSEPFTPEFTSESPMFVIPELKRSHQPFNIMSHHPVVDAEIHFFTHIAPYM</sequence>
<comment type="caution">
    <text evidence="1">The sequence shown here is derived from an EMBL/GenBank/DDBJ whole genome shotgun (WGS) entry which is preliminary data.</text>
</comment>
<evidence type="ECO:0000313" key="1">
    <source>
        <dbReference type="EMBL" id="MPN51064.1"/>
    </source>
</evidence>
<protein>
    <submittedName>
        <fullName evidence="1">Uncharacterized protein</fullName>
    </submittedName>
</protein>
<organism evidence="1">
    <name type="scientific">bioreactor metagenome</name>
    <dbReference type="NCBI Taxonomy" id="1076179"/>
    <lineage>
        <taxon>unclassified sequences</taxon>
        <taxon>metagenomes</taxon>
        <taxon>ecological metagenomes</taxon>
    </lineage>
</organism>
<gene>
    <name evidence="1" type="ORF">SDC9_198705</name>
</gene>
<dbReference type="EMBL" id="VSSQ01115776">
    <property type="protein sequence ID" value="MPN51064.1"/>
    <property type="molecule type" value="Genomic_DNA"/>
</dbReference>
<reference evidence="1" key="1">
    <citation type="submission" date="2019-08" db="EMBL/GenBank/DDBJ databases">
        <authorList>
            <person name="Kucharzyk K."/>
            <person name="Murdoch R.W."/>
            <person name="Higgins S."/>
            <person name="Loffler F."/>
        </authorList>
    </citation>
    <scope>NUCLEOTIDE SEQUENCE</scope>
</reference>
<proteinExistence type="predicted"/>
<dbReference type="AlphaFoldDB" id="A0A645IRN8"/>
<accession>A0A645IRN8</accession>